<reference evidence="2 3" key="1">
    <citation type="submission" date="2023-12" db="EMBL/GenBank/DDBJ databases">
        <title>Baltic Sea Cyanobacteria.</title>
        <authorList>
            <person name="Delbaje E."/>
            <person name="Fewer D.P."/>
            <person name="Shishido T.K."/>
        </authorList>
    </citation>
    <scope>NUCLEOTIDE SEQUENCE [LARGE SCALE GENOMIC DNA]</scope>
    <source>
        <strain evidence="2 3">CCNP 1315</strain>
    </source>
</reference>
<keyword evidence="1" id="KW-1133">Transmembrane helix</keyword>
<keyword evidence="3" id="KW-1185">Reference proteome</keyword>
<accession>A0ABU5U3N1</accession>
<dbReference type="EMBL" id="JAYGHT010000139">
    <property type="protein sequence ID" value="MEA5521801.1"/>
    <property type="molecule type" value="Genomic_DNA"/>
</dbReference>
<dbReference type="RefSeq" id="WP_323272374.1">
    <property type="nucleotide sequence ID" value="NZ_JAYGHT010000139.1"/>
</dbReference>
<evidence type="ECO:0000256" key="1">
    <source>
        <dbReference type="SAM" id="Phobius"/>
    </source>
</evidence>
<organism evidence="2 3">
    <name type="scientific">Limnoraphis robusta CCNP1315</name>
    <dbReference type="NCBI Taxonomy" id="3110306"/>
    <lineage>
        <taxon>Bacteria</taxon>
        <taxon>Bacillati</taxon>
        <taxon>Cyanobacteriota</taxon>
        <taxon>Cyanophyceae</taxon>
        <taxon>Oscillatoriophycideae</taxon>
        <taxon>Oscillatoriales</taxon>
        <taxon>Sirenicapillariaceae</taxon>
        <taxon>Limnoraphis</taxon>
    </lineage>
</organism>
<keyword evidence="1" id="KW-0472">Membrane</keyword>
<keyword evidence="1" id="KW-0812">Transmembrane</keyword>
<sequence>MGIFPDFLRSVLLTMTLSFFTPILVISLGLTSSVIIGCLPYLETIGQFSCRQILQFLATFGSGHPLQGSMIIAITCSLVGALFDTYASYQSPRSQ</sequence>
<evidence type="ECO:0000313" key="2">
    <source>
        <dbReference type="EMBL" id="MEA5521801.1"/>
    </source>
</evidence>
<feature type="transmembrane region" description="Helical" evidence="1">
    <location>
        <begin position="12"/>
        <end position="42"/>
    </location>
</feature>
<evidence type="ECO:0000313" key="3">
    <source>
        <dbReference type="Proteomes" id="UP001301728"/>
    </source>
</evidence>
<dbReference type="Proteomes" id="UP001301728">
    <property type="component" value="Unassembled WGS sequence"/>
</dbReference>
<comment type="caution">
    <text evidence="2">The sequence shown here is derived from an EMBL/GenBank/DDBJ whole genome shotgun (WGS) entry which is preliminary data.</text>
</comment>
<name>A0ABU5U3N1_9CYAN</name>
<gene>
    <name evidence="2" type="ORF">VB854_22940</name>
</gene>
<protein>
    <submittedName>
        <fullName evidence="2">Uncharacterized protein</fullName>
    </submittedName>
</protein>
<proteinExistence type="predicted"/>